<keyword evidence="2" id="KW-1185">Reference proteome</keyword>
<dbReference type="EMBL" id="CP139781">
    <property type="protein sequence ID" value="WRQ85522.1"/>
    <property type="molecule type" value="Genomic_DNA"/>
</dbReference>
<dbReference type="Proteomes" id="UP000738431">
    <property type="component" value="Chromosome"/>
</dbReference>
<protein>
    <submittedName>
        <fullName evidence="1">Uncharacterized protein</fullName>
    </submittedName>
</protein>
<accession>A0ABZ1C2H0</accession>
<proteinExistence type="predicted"/>
<reference evidence="1 2" key="2">
    <citation type="submission" date="2023-12" db="EMBL/GenBank/DDBJ databases">
        <title>Description of an unclassified Opitutus bacterium of Verrucomicrobiota.</title>
        <authorList>
            <person name="Zhang D.-F."/>
        </authorList>
    </citation>
    <scope>NUCLEOTIDE SEQUENCE [LARGE SCALE GENOMIC DNA]</scope>
    <source>
        <strain evidence="1 2">WL0086</strain>
    </source>
</reference>
<gene>
    <name evidence="1" type="ORF">K1X11_011985</name>
</gene>
<evidence type="ECO:0000313" key="1">
    <source>
        <dbReference type="EMBL" id="WRQ85522.1"/>
    </source>
</evidence>
<evidence type="ECO:0000313" key="2">
    <source>
        <dbReference type="Proteomes" id="UP000738431"/>
    </source>
</evidence>
<organism evidence="1 2">
    <name type="scientific">Actomonas aquatica</name>
    <dbReference type="NCBI Taxonomy" id="2866162"/>
    <lineage>
        <taxon>Bacteria</taxon>
        <taxon>Pseudomonadati</taxon>
        <taxon>Verrucomicrobiota</taxon>
        <taxon>Opitutia</taxon>
        <taxon>Opitutales</taxon>
        <taxon>Opitutaceae</taxon>
        <taxon>Actomonas</taxon>
    </lineage>
</organism>
<sequence>MGCAAKYDYVAQTTVEGITVRVGLKHSHPFLAEYKRFLEVEHAGEFEKKEIFPDTGGFAWLVIADNRGALEVTSIGGIEFSEALLASGRKQRDYLGRFDFDAKKVYRFIPSSEDRREPKPPE</sequence>
<name>A0ABZ1C2H0_9BACT</name>
<reference evidence="1 2" key="1">
    <citation type="submission" date="2021-08" db="EMBL/GenBank/DDBJ databases">
        <authorList>
            <person name="Zhang D."/>
            <person name="Zhang A."/>
            <person name="Wang L."/>
        </authorList>
    </citation>
    <scope>NUCLEOTIDE SEQUENCE [LARGE SCALE GENOMIC DNA]</scope>
    <source>
        <strain evidence="1 2">WL0086</strain>
    </source>
</reference>
<dbReference type="RefSeq" id="WP_221031946.1">
    <property type="nucleotide sequence ID" value="NZ_CP139781.1"/>
</dbReference>